<feature type="domain" description="Peptidase M24" evidence="8">
    <location>
        <begin position="11"/>
        <end position="239"/>
    </location>
</feature>
<dbReference type="Pfam" id="PF00557">
    <property type="entry name" value="Peptidase_M24"/>
    <property type="match status" value="1"/>
</dbReference>
<gene>
    <name evidence="6 9" type="primary">map</name>
    <name evidence="9" type="ORF">IAC72_02480</name>
</gene>
<dbReference type="PRINTS" id="PR00599">
    <property type="entry name" value="MAPEPTIDASE"/>
</dbReference>
<feature type="binding site" evidence="6">
    <location>
        <position position="106"/>
    </location>
    <ligand>
        <name>a divalent metal cation</name>
        <dbReference type="ChEBI" id="CHEBI:60240"/>
        <label>1</label>
    </ligand>
</feature>
<dbReference type="SUPFAM" id="SSF55920">
    <property type="entry name" value="Creatinase/aminopeptidase"/>
    <property type="match status" value="1"/>
</dbReference>
<evidence type="ECO:0000256" key="7">
    <source>
        <dbReference type="RuleBase" id="RU003653"/>
    </source>
</evidence>
<reference evidence="9" key="2">
    <citation type="journal article" date="2021" name="PeerJ">
        <title>Extensive microbial diversity within the chicken gut microbiome revealed by metagenomics and culture.</title>
        <authorList>
            <person name="Gilroy R."/>
            <person name="Ravi A."/>
            <person name="Getino M."/>
            <person name="Pursley I."/>
            <person name="Horton D.L."/>
            <person name="Alikhan N.F."/>
            <person name="Baker D."/>
            <person name="Gharbi K."/>
            <person name="Hall N."/>
            <person name="Watson M."/>
            <person name="Adriaenssens E.M."/>
            <person name="Foster-Nyarko E."/>
            <person name="Jarju S."/>
            <person name="Secka A."/>
            <person name="Antonio M."/>
            <person name="Oren A."/>
            <person name="Chaudhuri R.R."/>
            <person name="La Ragione R."/>
            <person name="Hildebrand F."/>
            <person name="Pallen M.J."/>
        </authorList>
    </citation>
    <scope>NUCLEOTIDE SEQUENCE</scope>
    <source>
        <strain evidence="9">ChiHjej12B11-7776</strain>
    </source>
</reference>
<dbReference type="InterPro" id="IPR001714">
    <property type="entry name" value="Pept_M24_MAP"/>
</dbReference>
<protein>
    <recommendedName>
        <fullName evidence="6 7">Methionine aminopeptidase</fullName>
        <shortName evidence="6">MAP</shortName>
        <shortName evidence="6">MetAP</shortName>
        <ecNumber evidence="6 7">3.4.11.18</ecNumber>
    </recommendedName>
    <alternativeName>
        <fullName evidence="6">Peptidase M</fullName>
    </alternativeName>
</protein>
<comment type="function">
    <text evidence="1 6">Removes the N-terminal methionine from nascent proteins. The N-terminal methionine is often cleaved when the second residue in the primary sequence is small and uncharged (Met-Ala-, Cys, Gly, Pro, Ser, Thr, or Val). Requires deformylation of the N(alpha)-formylated initiator methionine before it can be hydrolyzed.</text>
</comment>
<evidence type="ECO:0000256" key="4">
    <source>
        <dbReference type="ARBA" id="ARBA00022723"/>
    </source>
</evidence>
<comment type="subunit">
    <text evidence="6">Monomer.</text>
</comment>
<name>A0A9D1SQB2_9BACT</name>
<dbReference type="PANTHER" id="PTHR43330">
    <property type="entry name" value="METHIONINE AMINOPEPTIDASE"/>
    <property type="match status" value="1"/>
</dbReference>
<accession>A0A9D1SQB2</accession>
<organism evidence="9 10">
    <name type="scientific">Candidatus Fimimonas merdipullorum</name>
    <dbReference type="NCBI Taxonomy" id="2840822"/>
    <lineage>
        <taxon>Bacteria</taxon>
        <taxon>Pseudomonadati</taxon>
        <taxon>Myxococcota</taxon>
        <taxon>Myxococcia</taxon>
        <taxon>Myxococcales</taxon>
        <taxon>Cystobacterineae</taxon>
        <taxon>Myxococcaceae</taxon>
        <taxon>Myxococcaceae incertae sedis</taxon>
        <taxon>Candidatus Fimimonas</taxon>
    </lineage>
</organism>
<keyword evidence="2 6" id="KW-0031">Aminopeptidase</keyword>
<keyword evidence="5 6" id="KW-0378">Hydrolase</keyword>
<evidence type="ECO:0000313" key="10">
    <source>
        <dbReference type="Proteomes" id="UP000886852"/>
    </source>
</evidence>
<dbReference type="PANTHER" id="PTHR43330:SF27">
    <property type="entry name" value="METHIONINE AMINOPEPTIDASE"/>
    <property type="match status" value="1"/>
</dbReference>
<dbReference type="GO" id="GO:0004239">
    <property type="term" value="F:initiator methionyl aminopeptidase activity"/>
    <property type="evidence" value="ECO:0007669"/>
    <property type="project" value="UniProtKB-UniRule"/>
</dbReference>
<comment type="caution">
    <text evidence="9">The sequence shown here is derived from an EMBL/GenBank/DDBJ whole genome shotgun (WGS) entry which is preliminary data.</text>
</comment>
<dbReference type="InterPro" id="IPR002467">
    <property type="entry name" value="Pept_M24A_MAP1"/>
</dbReference>
<dbReference type="GO" id="GO:0046872">
    <property type="term" value="F:metal ion binding"/>
    <property type="evidence" value="ECO:0007669"/>
    <property type="project" value="UniProtKB-UniRule"/>
</dbReference>
<dbReference type="NCBIfam" id="TIGR00500">
    <property type="entry name" value="met_pdase_I"/>
    <property type="match status" value="1"/>
</dbReference>
<feature type="binding site" evidence="6">
    <location>
        <position position="177"/>
    </location>
    <ligand>
        <name>substrate</name>
    </ligand>
</feature>
<dbReference type="Proteomes" id="UP000886852">
    <property type="component" value="Unassembled WGS sequence"/>
</dbReference>
<comment type="catalytic activity">
    <reaction evidence="6 7">
        <text>Release of N-terminal amino acids, preferentially methionine, from peptides and arylamides.</text>
        <dbReference type="EC" id="3.4.11.18"/>
    </reaction>
</comment>
<dbReference type="InterPro" id="IPR000994">
    <property type="entry name" value="Pept_M24"/>
</dbReference>
<keyword evidence="3 6" id="KW-0645">Protease</keyword>
<reference evidence="9" key="1">
    <citation type="submission" date="2020-10" db="EMBL/GenBank/DDBJ databases">
        <authorList>
            <person name="Gilroy R."/>
        </authorList>
    </citation>
    <scope>NUCLEOTIDE SEQUENCE</scope>
    <source>
        <strain evidence="9">ChiHjej12B11-7776</strain>
    </source>
</reference>
<feature type="binding site" evidence="6">
    <location>
        <position position="106"/>
    </location>
    <ligand>
        <name>a divalent metal cation</name>
        <dbReference type="ChEBI" id="CHEBI:60240"/>
        <label>2</label>
        <note>catalytic</note>
    </ligand>
</feature>
<evidence type="ECO:0000256" key="5">
    <source>
        <dbReference type="ARBA" id="ARBA00022801"/>
    </source>
</evidence>
<proteinExistence type="inferred from homology"/>
<evidence type="ECO:0000313" key="9">
    <source>
        <dbReference type="EMBL" id="HIU90867.1"/>
    </source>
</evidence>
<dbReference type="GO" id="GO:0006508">
    <property type="term" value="P:proteolysis"/>
    <property type="evidence" value="ECO:0007669"/>
    <property type="project" value="UniProtKB-KW"/>
</dbReference>
<dbReference type="CDD" id="cd01086">
    <property type="entry name" value="MetAP1"/>
    <property type="match status" value="1"/>
</dbReference>
<keyword evidence="4 6" id="KW-0479">Metal-binding</keyword>
<evidence type="ECO:0000256" key="6">
    <source>
        <dbReference type="HAMAP-Rule" id="MF_01974"/>
    </source>
</evidence>
<evidence type="ECO:0000259" key="8">
    <source>
        <dbReference type="Pfam" id="PF00557"/>
    </source>
</evidence>
<feature type="binding site" evidence="6">
    <location>
        <position position="95"/>
    </location>
    <ligand>
        <name>a divalent metal cation</name>
        <dbReference type="ChEBI" id="CHEBI:60240"/>
        <label>1</label>
    </ligand>
</feature>
<dbReference type="HAMAP" id="MF_01974">
    <property type="entry name" value="MetAP_1"/>
    <property type="match status" value="1"/>
</dbReference>
<evidence type="ECO:0000256" key="2">
    <source>
        <dbReference type="ARBA" id="ARBA00022438"/>
    </source>
</evidence>
<feature type="binding site" evidence="6">
    <location>
        <position position="77"/>
    </location>
    <ligand>
        <name>substrate</name>
    </ligand>
</feature>
<dbReference type="AlphaFoldDB" id="A0A9D1SQB2"/>
<comment type="similarity">
    <text evidence="6">Belongs to the peptidase M24A family. Methionine aminopeptidase type 1 subfamily.</text>
</comment>
<feature type="binding site" evidence="6">
    <location>
        <position position="170"/>
    </location>
    <ligand>
        <name>a divalent metal cation</name>
        <dbReference type="ChEBI" id="CHEBI:60240"/>
        <label>2</label>
        <note>catalytic</note>
    </ligand>
</feature>
<sequence length="249" mass="27642">MILIKSDSQIEEMRKANVIVRDTLDLLRDHTREGVSTYELNRLAHEYITKQGATPSFLNYHGYPASICVSIDCEVVHGIPSKKRILQEGQIVSYDVGAVFHGWNGDAARTVGVGFIDSECQKLIDVTEQCFFEGVKAIKAGVTRLGDLGHAIQSYAESFGYGVVRELVGHGIGRDMHEQPDVPNYGNPGHGLRLTSGMTIAIEPMITMGTYRVEWMSDGWTVKTLDRKPAAHYENTVAIFDDRVEILSL</sequence>
<dbReference type="GO" id="GO:0070006">
    <property type="term" value="F:metalloaminopeptidase activity"/>
    <property type="evidence" value="ECO:0007669"/>
    <property type="project" value="UniProtKB-UniRule"/>
</dbReference>
<dbReference type="GO" id="GO:0005829">
    <property type="term" value="C:cytosol"/>
    <property type="evidence" value="ECO:0007669"/>
    <property type="project" value="TreeGrafter"/>
</dbReference>
<dbReference type="Gene3D" id="3.90.230.10">
    <property type="entry name" value="Creatinase/methionine aminopeptidase superfamily"/>
    <property type="match status" value="1"/>
</dbReference>
<dbReference type="EC" id="3.4.11.18" evidence="6 7"/>
<evidence type="ECO:0000256" key="1">
    <source>
        <dbReference type="ARBA" id="ARBA00002521"/>
    </source>
</evidence>
<feature type="binding site" evidence="6">
    <location>
        <position position="234"/>
    </location>
    <ligand>
        <name>a divalent metal cation</name>
        <dbReference type="ChEBI" id="CHEBI:60240"/>
        <label>1</label>
    </ligand>
</feature>
<comment type="cofactor">
    <cofactor evidence="6">
        <name>Co(2+)</name>
        <dbReference type="ChEBI" id="CHEBI:48828"/>
    </cofactor>
    <cofactor evidence="6">
        <name>Zn(2+)</name>
        <dbReference type="ChEBI" id="CHEBI:29105"/>
    </cofactor>
    <cofactor evidence="6">
        <name>Mn(2+)</name>
        <dbReference type="ChEBI" id="CHEBI:29035"/>
    </cofactor>
    <cofactor evidence="6">
        <name>Fe(2+)</name>
        <dbReference type="ChEBI" id="CHEBI:29033"/>
    </cofactor>
    <text evidence="6">Binds 2 divalent metal cations per subunit. Has a high-affinity and a low affinity metal-binding site. The true nature of the physiological cofactor is under debate. The enzyme is active with cobalt, zinc, manganese or divalent iron ions. Most likely, methionine aminopeptidases function as mononuclear Fe(2+)-metalloproteases under physiological conditions, and the catalytically relevant metal-binding site has been assigned to the histidine-containing high-affinity site.</text>
</comment>
<evidence type="ECO:0000256" key="3">
    <source>
        <dbReference type="ARBA" id="ARBA00022670"/>
    </source>
</evidence>
<dbReference type="EMBL" id="DVOC01000044">
    <property type="protein sequence ID" value="HIU90867.1"/>
    <property type="molecule type" value="Genomic_DNA"/>
</dbReference>
<feature type="binding site" evidence="6">
    <location>
        <position position="203"/>
    </location>
    <ligand>
        <name>a divalent metal cation</name>
        <dbReference type="ChEBI" id="CHEBI:60240"/>
        <label>2</label>
        <note>catalytic</note>
    </ligand>
</feature>
<dbReference type="InterPro" id="IPR036005">
    <property type="entry name" value="Creatinase/aminopeptidase-like"/>
</dbReference>
<feature type="binding site" evidence="6">
    <location>
        <position position="234"/>
    </location>
    <ligand>
        <name>a divalent metal cation</name>
        <dbReference type="ChEBI" id="CHEBI:60240"/>
        <label>2</label>
        <note>catalytic</note>
    </ligand>
</feature>